<reference evidence="2" key="2">
    <citation type="submission" date="2020-09" db="EMBL/GenBank/DDBJ databases">
        <authorList>
            <person name="Sun Q."/>
            <person name="Ohkuma M."/>
        </authorList>
    </citation>
    <scope>NUCLEOTIDE SEQUENCE</scope>
    <source>
        <strain evidence="2">JCM 4646</strain>
    </source>
</reference>
<evidence type="ECO:0000256" key="1">
    <source>
        <dbReference type="SAM" id="MobiDB-lite"/>
    </source>
</evidence>
<comment type="caution">
    <text evidence="2">The sequence shown here is derived from an EMBL/GenBank/DDBJ whole genome shotgun (WGS) entry which is preliminary data.</text>
</comment>
<sequence>MAPGHPVARQPHSPRPEARAAPGPRPDQALDHSYCTVRVPCMFGWILQMYRYSPGVVGAVKVVV</sequence>
<dbReference type="AlphaFoldDB" id="A0A919FWB1"/>
<gene>
    <name evidence="2" type="ORF">GCM10018781_36950</name>
</gene>
<feature type="region of interest" description="Disordered" evidence="1">
    <location>
        <begin position="1"/>
        <end position="29"/>
    </location>
</feature>
<evidence type="ECO:0000313" key="2">
    <source>
        <dbReference type="EMBL" id="GHH73189.1"/>
    </source>
</evidence>
<organism evidence="2 3">
    <name type="scientific">Kitasatospora indigofera</name>
    <dbReference type="NCBI Taxonomy" id="67307"/>
    <lineage>
        <taxon>Bacteria</taxon>
        <taxon>Bacillati</taxon>
        <taxon>Actinomycetota</taxon>
        <taxon>Actinomycetes</taxon>
        <taxon>Kitasatosporales</taxon>
        <taxon>Streptomycetaceae</taxon>
        <taxon>Kitasatospora</taxon>
    </lineage>
</organism>
<reference evidence="2" key="1">
    <citation type="journal article" date="2014" name="Int. J. Syst. Evol. Microbiol.">
        <title>Complete genome sequence of Corynebacterium casei LMG S-19264T (=DSM 44701T), isolated from a smear-ripened cheese.</title>
        <authorList>
            <consortium name="US DOE Joint Genome Institute (JGI-PGF)"/>
            <person name="Walter F."/>
            <person name="Albersmeier A."/>
            <person name="Kalinowski J."/>
            <person name="Ruckert C."/>
        </authorList>
    </citation>
    <scope>NUCLEOTIDE SEQUENCE</scope>
    <source>
        <strain evidence="2">JCM 4646</strain>
    </source>
</reference>
<dbReference type="Proteomes" id="UP000617734">
    <property type="component" value="Unassembled WGS sequence"/>
</dbReference>
<proteinExistence type="predicted"/>
<name>A0A919FWB1_9ACTN</name>
<accession>A0A919FWB1</accession>
<dbReference type="EMBL" id="BNBO01000019">
    <property type="protein sequence ID" value="GHH73189.1"/>
    <property type="molecule type" value="Genomic_DNA"/>
</dbReference>
<evidence type="ECO:0000313" key="3">
    <source>
        <dbReference type="Proteomes" id="UP000617734"/>
    </source>
</evidence>
<protein>
    <submittedName>
        <fullName evidence="2">Uncharacterized protein</fullName>
    </submittedName>
</protein>
<keyword evidence="3" id="KW-1185">Reference proteome</keyword>